<keyword evidence="5" id="KW-1185">Reference proteome</keyword>
<reference evidence="4" key="1">
    <citation type="journal article" date="2014" name="Int. J. Syst. Evol. Microbiol.">
        <title>Complete genome sequence of Corynebacterium casei LMG S-19264T (=DSM 44701T), isolated from a smear-ripened cheese.</title>
        <authorList>
            <consortium name="US DOE Joint Genome Institute (JGI-PGF)"/>
            <person name="Walter F."/>
            <person name="Albersmeier A."/>
            <person name="Kalinowski J."/>
            <person name="Ruckert C."/>
        </authorList>
    </citation>
    <scope>NUCLEOTIDE SEQUENCE</scope>
    <source>
        <strain evidence="4">CGMCC 1.15758</strain>
    </source>
</reference>
<dbReference type="Proteomes" id="UP000636949">
    <property type="component" value="Unassembled WGS sequence"/>
</dbReference>
<dbReference type="InterPro" id="IPR023393">
    <property type="entry name" value="START-like_dom_sf"/>
</dbReference>
<dbReference type="Gene3D" id="3.30.530.20">
    <property type="match status" value="1"/>
</dbReference>
<reference evidence="4" key="2">
    <citation type="submission" date="2020-09" db="EMBL/GenBank/DDBJ databases">
        <authorList>
            <person name="Sun Q."/>
            <person name="Zhou Y."/>
        </authorList>
    </citation>
    <scope>NUCLEOTIDE SEQUENCE</scope>
    <source>
        <strain evidence="4">CGMCC 1.15758</strain>
    </source>
</reference>
<dbReference type="GO" id="GO:0045333">
    <property type="term" value="P:cellular respiration"/>
    <property type="evidence" value="ECO:0007669"/>
    <property type="project" value="InterPro"/>
</dbReference>
<gene>
    <name evidence="4" type="ORF">GCM10010995_14650</name>
</gene>
<sequence>MTTIHRTALVEYSAKEMYDLVNDIDKYPQFLPMCQAVEVHMHTETEAEATLKIAKGGVKIDFGTHNDMIPNKEIKIRLIKGPFKRLLGVWHFIPLNDKACKVTLDLEFEFSSKVMALALGVVFNTLANTMLDAFCKRAKTVYGAEAV</sequence>
<keyword evidence="4" id="KW-0830">Ubiquinone</keyword>
<evidence type="ECO:0000313" key="4">
    <source>
        <dbReference type="EMBL" id="GGF98459.1"/>
    </source>
</evidence>
<dbReference type="PANTHER" id="PTHR12901">
    <property type="entry name" value="SPERM PROTEIN HOMOLOG"/>
    <property type="match status" value="1"/>
</dbReference>
<evidence type="ECO:0000256" key="2">
    <source>
        <dbReference type="ARBA" id="ARBA00022649"/>
    </source>
</evidence>
<dbReference type="OrthoDB" id="9804759at2"/>
<comment type="similarity">
    <text evidence="1">Belongs to the ribosome association toxin RatA family.</text>
</comment>
<evidence type="ECO:0000256" key="1">
    <source>
        <dbReference type="ARBA" id="ARBA00008918"/>
    </source>
</evidence>
<keyword evidence="2" id="KW-1277">Toxin-antitoxin system</keyword>
<dbReference type="GO" id="GO:0048039">
    <property type="term" value="F:ubiquinone binding"/>
    <property type="evidence" value="ECO:0007669"/>
    <property type="project" value="InterPro"/>
</dbReference>
<dbReference type="EMBL" id="BMJS01000014">
    <property type="protein sequence ID" value="GGF98459.1"/>
    <property type="molecule type" value="Genomic_DNA"/>
</dbReference>
<dbReference type="InterPro" id="IPR044996">
    <property type="entry name" value="COQ10-like"/>
</dbReference>
<dbReference type="AlphaFoldDB" id="A0A8J3E8G1"/>
<dbReference type="CDD" id="cd07813">
    <property type="entry name" value="COQ10p_like"/>
    <property type="match status" value="1"/>
</dbReference>
<name>A0A8J3E8G1_9GAMM</name>
<dbReference type="SUPFAM" id="SSF55961">
    <property type="entry name" value="Bet v1-like"/>
    <property type="match status" value="1"/>
</dbReference>
<feature type="domain" description="Coenzyme Q-binding protein COQ10 START" evidence="3">
    <location>
        <begin position="10"/>
        <end position="135"/>
    </location>
</feature>
<organism evidence="4 5">
    <name type="scientific">Cysteiniphilum litorale</name>
    <dbReference type="NCBI Taxonomy" id="2056700"/>
    <lineage>
        <taxon>Bacteria</taxon>
        <taxon>Pseudomonadati</taxon>
        <taxon>Pseudomonadota</taxon>
        <taxon>Gammaproteobacteria</taxon>
        <taxon>Thiotrichales</taxon>
        <taxon>Fastidiosibacteraceae</taxon>
        <taxon>Cysteiniphilum</taxon>
    </lineage>
</organism>
<comment type="caution">
    <text evidence="4">The sequence shown here is derived from an EMBL/GenBank/DDBJ whole genome shotgun (WGS) entry which is preliminary data.</text>
</comment>
<evidence type="ECO:0000259" key="3">
    <source>
        <dbReference type="Pfam" id="PF03364"/>
    </source>
</evidence>
<dbReference type="InterPro" id="IPR005031">
    <property type="entry name" value="COQ10_START"/>
</dbReference>
<dbReference type="PANTHER" id="PTHR12901:SF10">
    <property type="entry name" value="COENZYME Q-BINDING PROTEIN COQ10, MITOCHONDRIAL"/>
    <property type="match status" value="1"/>
</dbReference>
<dbReference type="Pfam" id="PF03364">
    <property type="entry name" value="Polyketide_cyc"/>
    <property type="match status" value="1"/>
</dbReference>
<dbReference type="RefSeq" id="WP_117002697.1">
    <property type="nucleotide sequence ID" value="NZ_BMJS01000014.1"/>
</dbReference>
<protein>
    <submittedName>
        <fullName evidence="4">Ubiquinone-binding protein</fullName>
    </submittedName>
</protein>
<accession>A0A8J3E8G1</accession>
<evidence type="ECO:0000313" key="5">
    <source>
        <dbReference type="Proteomes" id="UP000636949"/>
    </source>
</evidence>
<proteinExistence type="inferred from homology"/>